<evidence type="ECO:0000256" key="1">
    <source>
        <dbReference type="SAM" id="MobiDB-lite"/>
    </source>
</evidence>
<reference evidence="2" key="1">
    <citation type="journal article" date="2014" name="Int. J. Syst. Evol. Microbiol.">
        <title>Complete genome sequence of Corynebacterium casei LMG S-19264T (=DSM 44701T), isolated from a smear-ripened cheese.</title>
        <authorList>
            <consortium name="US DOE Joint Genome Institute (JGI-PGF)"/>
            <person name="Walter F."/>
            <person name="Albersmeier A."/>
            <person name="Kalinowski J."/>
            <person name="Ruckert C."/>
        </authorList>
    </citation>
    <scope>NUCLEOTIDE SEQUENCE</scope>
    <source>
        <strain evidence="2">JCM 3131</strain>
    </source>
</reference>
<dbReference type="RefSeq" id="WP_189218717.1">
    <property type="nucleotide sequence ID" value="NZ_BMQK01000011.1"/>
</dbReference>
<keyword evidence="3" id="KW-1185">Reference proteome</keyword>
<evidence type="ECO:0000313" key="3">
    <source>
        <dbReference type="Proteomes" id="UP000620156"/>
    </source>
</evidence>
<evidence type="ECO:0000313" key="2">
    <source>
        <dbReference type="EMBL" id="GGQ70591.1"/>
    </source>
</evidence>
<comment type="caution">
    <text evidence="2">The sequence shown here is derived from an EMBL/GenBank/DDBJ whole genome shotgun (WGS) entry which is preliminary data.</text>
</comment>
<dbReference type="EMBL" id="BMQK01000011">
    <property type="protein sequence ID" value="GGQ70591.1"/>
    <property type="molecule type" value="Genomic_DNA"/>
</dbReference>
<gene>
    <name evidence="2" type="ORF">GCM10010145_45290</name>
</gene>
<feature type="compositionally biased region" description="Basic residues" evidence="1">
    <location>
        <begin position="40"/>
        <end position="58"/>
    </location>
</feature>
<proteinExistence type="predicted"/>
<reference evidence="2" key="2">
    <citation type="submission" date="2020-09" db="EMBL/GenBank/DDBJ databases">
        <authorList>
            <person name="Sun Q."/>
            <person name="Ohkuma M."/>
        </authorList>
    </citation>
    <scope>NUCLEOTIDE SEQUENCE</scope>
    <source>
        <strain evidence="2">JCM 3131</strain>
    </source>
</reference>
<dbReference type="AlphaFoldDB" id="A0A918EUN2"/>
<sequence length="58" mass="6898">MFDYELHWIRSAELIREAGRHRLAREARRAARGTPTGRSAPRRYPARPPRRRRFARAA</sequence>
<accession>A0A918EUN2</accession>
<dbReference type="Proteomes" id="UP000620156">
    <property type="component" value="Unassembled WGS sequence"/>
</dbReference>
<protein>
    <submittedName>
        <fullName evidence="2">Uncharacterized protein</fullName>
    </submittedName>
</protein>
<name>A0A918EUN2_9ACTN</name>
<feature type="region of interest" description="Disordered" evidence="1">
    <location>
        <begin position="25"/>
        <end position="58"/>
    </location>
</feature>
<organism evidence="2 3">
    <name type="scientific">Streptomyces ruber</name>
    <dbReference type="NCBI Taxonomy" id="83378"/>
    <lineage>
        <taxon>Bacteria</taxon>
        <taxon>Bacillati</taxon>
        <taxon>Actinomycetota</taxon>
        <taxon>Actinomycetes</taxon>
        <taxon>Kitasatosporales</taxon>
        <taxon>Streptomycetaceae</taxon>
        <taxon>Streptomyces</taxon>
    </lineage>
</organism>